<keyword evidence="5 7" id="KW-0131">Cell cycle</keyword>
<dbReference type="Gene3D" id="3.40.1390.10">
    <property type="entry name" value="MurE/MurF, N-terminal domain"/>
    <property type="match status" value="1"/>
</dbReference>
<feature type="binding site" evidence="7">
    <location>
        <begin position="167"/>
        <end position="168"/>
    </location>
    <ligand>
        <name>UDP-N-acetyl-alpha-D-muramoyl-L-alanyl-D-glutamate</name>
        <dbReference type="ChEBI" id="CHEBI:83900"/>
    </ligand>
</feature>
<comment type="similarity">
    <text evidence="1 7">Belongs to the MurCDEF family. MurE subfamily.</text>
</comment>
<comment type="caution">
    <text evidence="12">The sequence shown here is derived from an EMBL/GenBank/DDBJ whole genome shotgun (WGS) entry which is preliminary data.</text>
</comment>
<feature type="short sequence motif" description="Meso-diaminopimelate recognition motif" evidence="7">
    <location>
        <begin position="422"/>
        <end position="425"/>
    </location>
</feature>
<evidence type="ECO:0000256" key="4">
    <source>
        <dbReference type="ARBA" id="ARBA00022984"/>
    </source>
</evidence>
<dbReference type="InterPro" id="IPR036615">
    <property type="entry name" value="Mur_ligase_C_dom_sf"/>
</dbReference>
<keyword evidence="7 12" id="KW-0436">Ligase</keyword>
<feature type="binding site" evidence="7">
    <location>
        <position position="200"/>
    </location>
    <ligand>
        <name>UDP-N-acetyl-alpha-D-muramoyl-L-alanyl-D-glutamate</name>
        <dbReference type="ChEBI" id="CHEBI:83900"/>
    </ligand>
</feature>
<dbReference type="Pfam" id="PF01225">
    <property type="entry name" value="Mur_ligase"/>
    <property type="match status" value="1"/>
</dbReference>
<dbReference type="Pfam" id="PF08245">
    <property type="entry name" value="Mur_ligase_M"/>
    <property type="match status" value="1"/>
</dbReference>
<comment type="catalytic activity">
    <reaction evidence="7">
        <text>UDP-N-acetyl-alpha-D-muramoyl-L-alanyl-D-glutamate + meso-2,6-diaminopimelate + ATP = UDP-N-acetyl-alpha-D-muramoyl-L-alanyl-gamma-D-glutamyl-meso-2,6-diaminopimelate + ADP + phosphate + H(+)</text>
        <dbReference type="Rhea" id="RHEA:23676"/>
        <dbReference type="ChEBI" id="CHEBI:15378"/>
        <dbReference type="ChEBI" id="CHEBI:30616"/>
        <dbReference type="ChEBI" id="CHEBI:43474"/>
        <dbReference type="ChEBI" id="CHEBI:57791"/>
        <dbReference type="ChEBI" id="CHEBI:83900"/>
        <dbReference type="ChEBI" id="CHEBI:83905"/>
        <dbReference type="ChEBI" id="CHEBI:456216"/>
        <dbReference type="EC" id="6.3.2.13"/>
    </reaction>
</comment>
<reference evidence="13" key="1">
    <citation type="journal article" date="2019" name="Int. J. Syst. Evol. Microbiol.">
        <title>The Global Catalogue of Microorganisms (GCM) 10K type strain sequencing project: providing services to taxonomists for standard genome sequencing and annotation.</title>
        <authorList>
            <consortium name="The Broad Institute Genomics Platform"/>
            <consortium name="The Broad Institute Genome Sequencing Center for Infectious Disease"/>
            <person name="Wu L."/>
            <person name="Ma J."/>
        </authorList>
    </citation>
    <scope>NUCLEOTIDE SEQUENCE [LARGE SCALE GENOMIC DNA]</scope>
    <source>
        <strain evidence="13">JCM 16242</strain>
    </source>
</reference>
<feature type="domain" description="Mur ligase central" evidence="11">
    <location>
        <begin position="123"/>
        <end position="325"/>
    </location>
</feature>
<evidence type="ECO:0000259" key="10">
    <source>
        <dbReference type="Pfam" id="PF02875"/>
    </source>
</evidence>
<evidence type="ECO:0000259" key="9">
    <source>
        <dbReference type="Pfam" id="PF01225"/>
    </source>
</evidence>
<name>A0ABP3E6S5_9GAMM</name>
<comment type="subcellular location">
    <subcellularLocation>
        <location evidence="7 8">Cytoplasm</location>
    </subcellularLocation>
</comment>
<dbReference type="NCBIfam" id="NF001126">
    <property type="entry name" value="PRK00139.1-4"/>
    <property type="match status" value="1"/>
</dbReference>
<dbReference type="InterPro" id="IPR035911">
    <property type="entry name" value="MurE/MurF_N"/>
</dbReference>
<feature type="binding site" evidence="7">
    <location>
        <begin position="125"/>
        <end position="131"/>
    </location>
    <ligand>
        <name>ATP</name>
        <dbReference type="ChEBI" id="CHEBI:30616"/>
    </ligand>
</feature>
<feature type="binding site" evidence="7">
    <location>
        <position position="471"/>
    </location>
    <ligand>
        <name>meso-2,6-diaminopimelate</name>
        <dbReference type="ChEBI" id="CHEBI:57791"/>
    </ligand>
</feature>
<dbReference type="Gene3D" id="3.90.190.20">
    <property type="entry name" value="Mur ligase, C-terminal domain"/>
    <property type="match status" value="1"/>
</dbReference>
<evidence type="ECO:0000256" key="1">
    <source>
        <dbReference type="ARBA" id="ARBA00005898"/>
    </source>
</evidence>
<accession>A0ABP3E6S5</accession>
<dbReference type="GO" id="GO:0016874">
    <property type="term" value="F:ligase activity"/>
    <property type="evidence" value="ECO:0007669"/>
    <property type="project" value="UniProtKB-KW"/>
</dbReference>
<feature type="binding site" evidence="7">
    <location>
        <position position="36"/>
    </location>
    <ligand>
        <name>UDP-N-acetyl-alpha-D-muramoyl-L-alanyl-D-glutamate</name>
        <dbReference type="ChEBI" id="CHEBI:83900"/>
    </ligand>
</feature>
<feature type="modified residue" description="N6-carboxylysine" evidence="7">
    <location>
        <position position="234"/>
    </location>
</feature>
<feature type="binding site" evidence="7">
    <location>
        <position position="202"/>
    </location>
    <ligand>
        <name>UDP-N-acetyl-alpha-D-muramoyl-L-alanyl-D-glutamate</name>
        <dbReference type="ChEBI" id="CHEBI:83900"/>
    </ligand>
</feature>
<dbReference type="PANTHER" id="PTHR23135">
    <property type="entry name" value="MUR LIGASE FAMILY MEMBER"/>
    <property type="match status" value="1"/>
</dbReference>
<dbReference type="Gene3D" id="3.40.1190.10">
    <property type="entry name" value="Mur-like, catalytic domain"/>
    <property type="match status" value="1"/>
</dbReference>
<comment type="caution">
    <text evidence="7">Lacks conserved residue(s) required for the propagation of feature annotation.</text>
</comment>
<proteinExistence type="inferred from homology"/>
<evidence type="ECO:0000313" key="13">
    <source>
        <dbReference type="Proteomes" id="UP001500657"/>
    </source>
</evidence>
<dbReference type="SUPFAM" id="SSF53244">
    <property type="entry name" value="MurD-like peptide ligases, peptide-binding domain"/>
    <property type="match status" value="1"/>
</dbReference>
<evidence type="ECO:0000256" key="8">
    <source>
        <dbReference type="RuleBase" id="RU004135"/>
    </source>
</evidence>
<keyword evidence="7" id="KW-0460">Magnesium</keyword>
<dbReference type="NCBIfam" id="TIGR01085">
    <property type="entry name" value="murE"/>
    <property type="match status" value="1"/>
</dbReference>
<feature type="binding site" evidence="7">
    <location>
        <position position="398"/>
    </location>
    <ligand>
        <name>meso-2,6-diaminopimelate</name>
        <dbReference type="ChEBI" id="CHEBI:57791"/>
    </ligand>
</feature>
<evidence type="ECO:0000256" key="6">
    <source>
        <dbReference type="ARBA" id="ARBA00023316"/>
    </source>
</evidence>
<keyword evidence="7" id="KW-0963">Cytoplasm</keyword>
<dbReference type="PANTHER" id="PTHR23135:SF4">
    <property type="entry name" value="UDP-N-ACETYLMURAMOYL-L-ALANYL-D-GLUTAMATE--2,6-DIAMINOPIMELATE LIGASE MURE HOMOLOG, CHLOROPLASTIC"/>
    <property type="match status" value="1"/>
</dbReference>
<dbReference type="InterPro" id="IPR013221">
    <property type="entry name" value="Mur_ligase_cen"/>
</dbReference>
<evidence type="ECO:0000256" key="7">
    <source>
        <dbReference type="HAMAP-Rule" id="MF_00208"/>
    </source>
</evidence>
<dbReference type="Proteomes" id="UP001500657">
    <property type="component" value="Unassembled WGS sequence"/>
</dbReference>
<sequence>MSMHRLDHLLLGIGDAALAQAAGARGLSIAGLAIDSRQVARGEAFIALRGTQTHGIRFAPAAAQRGASVVLAEAPMPDDIAAPSSQAVGGVPVVWIDQLASQVGEIAARFYGRASEAMRVVGITGTNGKTSCVQMLAQALSFLGHRSATIGTLGAGVHGQLHEGARTTPDAVAVHRLLAEFRDAGVSHVAMEVSSHALVQHRVAAVDFDVAAFTNLTRDHLDYHGDMASYGAAKARLFAWPSLRAAVINLDDAFGPELLAQLDDAVQPLRTSMADKADADIGASAIVTSSSGLGFVLRTPWGTAPVKSSLLGRFNVANLLTVAGCLGALGEPFERIVAALESLQPVPGRMSRLGGQGDLPLVVVDYSHTPDALEQALTALRAHCAGRLVCVFGCGGERDAGKRPLMGGIAARLADQAIVTDDNPRGENGDAIVAQIVAGMPAGTVVERDRAAAIALALRDAHAGDVVLIAGKGHEPYQEDASGKHPFDDMAVAQAALARREPRA</sequence>
<dbReference type="RefSeq" id="WP_343882586.1">
    <property type="nucleotide sequence ID" value="NZ_BAAAFO010000003.1"/>
</dbReference>
<evidence type="ECO:0000256" key="3">
    <source>
        <dbReference type="ARBA" id="ARBA00022960"/>
    </source>
</evidence>
<dbReference type="InterPro" id="IPR004101">
    <property type="entry name" value="Mur_ligase_C"/>
</dbReference>
<evidence type="ECO:0000256" key="5">
    <source>
        <dbReference type="ARBA" id="ARBA00023306"/>
    </source>
</evidence>
<comment type="pathway">
    <text evidence="7 8">Cell wall biogenesis; peptidoglycan biosynthesis.</text>
</comment>
<keyword evidence="4 7" id="KW-0573">Peptidoglycan synthesis</keyword>
<keyword evidence="2 7" id="KW-0132">Cell division</keyword>
<keyword evidence="13" id="KW-1185">Reference proteome</keyword>
<organism evidence="12 13">
    <name type="scientific">Rhodanobacter caeni</name>
    <dbReference type="NCBI Taxonomy" id="657654"/>
    <lineage>
        <taxon>Bacteria</taxon>
        <taxon>Pseudomonadati</taxon>
        <taxon>Pseudomonadota</taxon>
        <taxon>Gammaproteobacteria</taxon>
        <taxon>Lysobacterales</taxon>
        <taxon>Rhodanobacteraceae</taxon>
        <taxon>Rhodanobacter</taxon>
    </lineage>
</organism>
<keyword evidence="7" id="KW-0067">ATP-binding</keyword>
<dbReference type="SUPFAM" id="SSF63418">
    <property type="entry name" value="MurE/MurF N-terminal domain"/>
    <property type="match status" value="1"/>
</dbReference>
<feature type="domain" description="Mur ligase N-terminal catalytic" evidence="9">
    <location>
        <begin position="29"/>
        <end position="111"/>
    </location>
</feature>
<gene>
    <name evidence="7" type="primary">murE</name>
    <name evidence="12" type="ORF">GCM10009126_19450</name>
</gene>
<keyword evidence="7" id="KW-0547">Nucleotide-binding</keyword>
<comment type="cofactor">
    <cofactor evidence="7">
        <name>Mg(2+)</name>
        <dbReference type="ChEBI" id="CHEBI:18420"/>
    </cofactor>
</comment>
<dbReference type="EC" id="6.3.2.13" evidence="7"/>
<dbReference type="InterPro" id="IPR000713">
    <property type="entry name" value="Mur_ligase_N"/>
</dbReference>
<protein>
    <recommendedName>
        <fullName evidence="7">UDP-N-acetylmuramoyl-L-alanyl-D-glutamate--2,6-diaminopimelate ligase</fullName>
        <ecNumber evidence="7">6.3.2.13</ecNumber>
    </recommendedName>
    <alternativeName>
        <fullName evidence="7">Meso-A2pm-adding enzyme</fullName>
    </alternativeName>
    <alternativeName>
        <fullName evidence="7">Meso-diaminopimelate-adding enzyme</fullName>
    </alternativeName>
    <alternativeName>
        <fullName evidence="7">UDP-MurNAc-L-Ala-D-Glu:meso-diaminopimelate ligase</fullName>
    </alternativeName>
    <alternativeName>
        <fullName evidence="7">UDP-MurNAc-tripeptide synthetase</fullName>
    </alternativeName>
    <alternativeName>
        <fullName evidence="7">UDP-N-acetylmuramyl-tripeptide synthetase</fullName>
    </alternativeName>
</protein>
<dbReference type="SUPFAM" id="SSF53623">
    <property type="entry name" value="MurD-like peptide ligases, catalytic domain"/>
    <property type="match status" value="1"/>
</dbReference>
<feature type="domain" description="Mur ligase C-terminal" evidence="10">
    <location>
        <begin position="348"/>
        <end position="473"/>
    </location>
</feature>
<dbReference type="HAMAP" id="MF_00208">
    <property type="entry name" value="MurE"/>
    <property type="match status" value="1"/>
</dbReference>
<feature type="binding site" evidence="7">
    <location>
        <position position="475"/>
    </location>
    <ligand>
        <name>meso-2,6-diaminopimelate</name>
        <dbReference type="ChEBI" id="CHEBI:57791"/>
    </ligand>
</feature>
<evidence type="ECO:0000259" key="11">
    <source>
        <dbReference type="Pfam" id="PF08245"/>
    </source>
</evidence>
<dbReference type="NCBIfam" id="NF001124">
    <property type="entry name" value="PRK00139.1-2"/>
    <property type="match status" value="1"/>
</dbReference>
<dbReference type="EMBL" id="BAAAFO010000003">
    <property type="protein sequence ID" value="GAA0254342.1"/>
    <property type="molecule type" value="Genomic_DNA"/>
</dbReference>
<comment type="function">
    <text evidence="7">Catalyzes the addition of meso-diaminopimelic acid to the nucleotide precursor UDP-N-acetylmuramoyl-L-alanyl-D-glutamate (UMAG) in the biosynthesis of bacterial cell-wall peptidoglycan.</text>
</comment>
<keyword evidence="3 7" id="KW-0133">Cell shape</keyword>
<keyword evidence="6 7" id="KW-0961">Cell wall biogenesis/degradation</keyword>
<dbReference type="InterPro" id="IPR005761">
    <property type="entry name" value="UDP-N-AcMur-Glu-dNH2Pim_ligase"/>
</dbReference>
<evidence type="ECO:0000313" key="12">
    <source>
        <dbReference type="EMBL" id="GAA0254342.1"/>
    </source>
</evidence>
<comment type="PTM">
    <text evidence="7">Carboxylation is probably crucial for Mg(2+) binding and, consequently, for the gamma-phosphate positioning of ATP.</text>
</comment>
<dbReference type="InterPro" id="IPR036565">
    <property type="entry name" value="Mur-like_cat_sf"/>
</dbReference>
<feature type="binding site" evidence="7">
    <location>
        <position position="194"/>
    </location>
    <ligand>
        <name>UDP-N-acetyl-alpha-D-muramoyl-L-alanyl-D-glutamate</name>
        <dbReference type="ChEBI" id="CHEBI:83900"/>
    </ligand>
</feature>
<feature type="binding site" evidence="7">
    <location>
        <begin position="422"/>
        <end position="425"/>
    </location>
    <ligand>
        <name>meso-2,6-diaminopimelate</name>
        <dbReference type="ChEBI" id="CHEBI:57791"/>
    </ligand>
</feature>
<dbReference type="Pfam" id="PF02875">
    <property type="entry name" value="Mur_ligase_C"/>
    <property type="match status" value="1"/>
</dbReference>
<evidence type="ECO:0000256" key="2">
    <source>
        <dbReference type="ARBA" id="ARBA00022618"/>
    </source>
</evidence>